<gene>
    <name evidence="1" type="ORF">HEB94_006944</name>
</gene>
<protein>
    <submittedName>
        <fullName evidence="1">Uncharacterized protein</fullName>
    </submittedName>
</protein>
<proteinExistence type="predicted"/>
<comment type="caution">
    <text evidence="1">The sequence shown here is derived from an EMBL/GenBank/DDBJ whole genome shotgun (WGS) entry which is preliminary data.</text>
</comment>
<reference evidence="1" key="1">
    <citation type="submission" date="2020-10" db="EMBL/GenBank/DDBJ databases">
        <title>Sequencing the genomes of 1000 actinobacteria strains.</title>
        <authorList>
            <person name="Klenk H.-P."/>
        </authorList>
    </citation>
    <scope>NUCLEOTIDE SEQUENCE</scope>
    <source>
        <strain evidence="1">DSM 45354</strain>
    </source>
</reference>
<name>A0A927RME2_9ACTN</name>
<sequence>MDFVSVPDLAREPLVKRAVVAASVHALSALLASSARRTCGDRSARVVGAFCVAVPTAAWTWAVLTSRARVTPVERPTDYAGNTLVPAGLRLDVGDTDELLDTEEPVGTSGHH</sequence>
<dbReference type="EMBL" id="JADBEM010000001">
    <property type="protein sequence ID" value="MBE1610096.1"/>
    <property type="molecule type" value="Genomic_DNA"/>
</dbReference>
<dbReference type="Proteomes" id="UP000638648">
    <property type="component" value="Unassembled WGS sequence"/>
</dbReference>
<accession>A0A927RME2</accession>
<organism evidence="1 2">
    <name type="scientific">Actinopolymorpha pittospori</name>
    <dbReference type="NCBI Taxonomy" id="648752"/>
    <lineage>
        <taxon>Bacteria</taxon>
        <taxon>Bacillati</taxon>
        <taxon>Actinomycetota</taxon>
        <taxon>Actinomycetes</taxon>
        <taxon>Propionibacteriales</taxon>
        <taxon>Actinopolymorphaceae</taxon>
        <taxon>Actinopolymorpha</taxon>
    </lineage>
</organism>
<keyword evidence="2" id="KW-1185">Reference proteome</keyword>
<evidence type="ECO:0000313" key="2">
    <source>
        <dbReference type="Proteomes" id="UP000638648"/>
    </source>
</evidence>
<dbReference type="AlphaFoldDB" id="A0A927RME2"/>
<evidence type="ECO:0000313" key="1">
    <source>
        <dbReference type="EMBL" id="MBE1610096.1"/>
    </source>
</evidence>
<dbReference type="RefSeq" id="WP_192753517.1">
    <property type="nucleotide sequence ID" value="NZ_BAABJL010000131.1"/>
</dbReference>